<organism evidence="1 2">
    <name type="scientific">Candidatus Gottesmanbacteria bacterium RIFCSPHIGHO2_01_FULL_42_12</name>
    <dbReference type="NCBI Taxonomy" id="1798377"/>
    <lineage>
        <taxon>Bacteria</taxon>
        <taxon>Candidatus Gottesmaniibacteriota</taxon>
    </lineage>
</organism>
<dbReference type="EMBL" id="MFJG01000012">
    <property type="protein sequence ID" value="OGG07213.1"/>
    <property type="molecule type" value="Genomic_DNA"/>
</dbReference>
<accession>A0A1F5Z4B8</accession>
<dbReference type="Proteomes" id="UP000178681">
    <property type="component" value="Unassembled WGS sequence"/>
</dbReference>
<proteinExistence type="predicted"/>
<dbReference type="AlphaFoldDB" id="A0A1F5Z4B8"/>
<dbReference type="STRING" id="1798377.A2872_00795"/>
<reference evidence="1 2" key="1">
    <citation type="journal article" date="2016" name="Nat. Commun.">
        <title>Thousands of microbial genomes shed light on interconnected biogeochemical processes in an aquifer system.</title>
        <authorList>
            <person name="Anantharaman K."/>
            <person name="Brown C.T."/>
            <person name="Hug L.A."/>
            <person name="Sharon I."/>
            <person name="Castelle C.J."/>
            <person name="Probst A.J."/>
            <person name="Thomas B.C."/>
            <person name="Singh A."/>
            <person name="Wilkins M.J."/>
            <person name="Karaoz U."/>
            <person name="Brodie E.L."/>
            <person name="Williams K.H."/>
            <person name="Hubbard S.S."/>
            <person name="Banfield J.F."/>
        </authorList>
    </citation>
    <scope>NUCLEOTIDE SEQUENCE [LARGE SCALE GENOMIC DNA]</scope>
</reference>
<name>A0A1F5Z4B8_9BACT</name>
<evidence type="ECO:0000313" key="2">
    <source>
        <dbReference type="Proteomes" id="UP000178681"/>
    </source>
</evidence>
<protein>
    <submittedName>
        <fullName evidence="1">Uncharacterized protein</fullName>
    </submittedName>
</protein>
<sequence>MERERVVFTAKDILCESGLYLLHTKDLAGFWEIIVSGIRYNRAKETGDPGQIALAYWKLHYELKLFKRNFLNRDKEHW</sequence>
<gene>
    <name evidence="1" type="ORF">A2872_00795</name>
</gene>
<comment type="caution">
    <text evidence="1">The sequence shown here is derived from an EMBL/GenBank/DDBJ whole genome shotgun (WGS) entry which is preliminary data.</text>
</comment>
<evidence type="ECO:0000313" key="1">
    <source>
        <dbReference type="EMBL" id="OGG07213.1"/>
    </source>
</evidence>